<evidence type="ECO:0000313" key="3">
    <source>
        <dbReference type="Proteomes" id="UP000517523"/>
    </source>
</evidence>
<evidence type="ECO:0000259" key="1">
    <source>
        <dbReference type="Pfam" id="PF13472"/>
    </source>
</evidence>
<protein>
    <submittedName>
        <fullName evidence="2">Lysophospholipase L1-like esterase</fullName>
    </submittedName>
</protein>
<dbReference type="SUPFAM" id="SSF52266">
    <property type="entry name" value="SGNH hydrolase"/>
    <property type="match status" value="1"/>
</dbReference>
<organism evidence="2 3">
    <name type="scientific">Paenibacillus rhizosphaerae</name>
    <dbReference type="NCBI Taxonomy" id="297318"/>
    <lineage>
        <taxon>Bacteria</taxon>
        <taxon>Bacillati</taxon>
        <taxon>Bacillota</taxon>
        <taxon>Bacilli</taxon>
        <taxon>Bacillales</taxon>
        <taxon>Paenibacillaceae</taxon>
        <taxon>Paenibacillus</taxon>
    </lineage>
</organism>
<dbReference type="Gene3D" id="3.40.50.1110">
    <property type="entry name" value="SGNH hydrolase"/>
    <property type="match status" value="1"/>
</dbReference>
<name>A0A839TYZ7_9BACL</name>
<evidence type="ECO:0000313" key="2">
    <source>
        <dbReference type="EMBL" id="MBB3132105.1"/>
    </source>
</evidence>
<dbReference type="Pfam" id="PF13472">
    <property type="entry name" value="Lipase_GDSL_2"/>
    <property type="match status" value="1"/>
</dbReference>
<gene>
    <name evidence="2" type="ORF">FHS19_006832</name>
</gene>
<dbReference type="AlphaFoldDB" id="A0A839TYZ7"/>
<dbReference type="InterPro" id="IPR036514">
    <property type="entry name" value="SGNH_hydro_sf"/>
</dbReference>
<dbReference type="Gene3D" id="2.60.120.1360">
    <property type="match status" value="1"/>
</dbReference>
<accession>A0A839TYZ7</accession>
<dbReference type="Proteomes" id="UP000517523">
    <property type="component" value="Unassembled WGS sequence"/>
</dbReference>
<proteinExistence type="predicted"/>
<dbReference type="RefSeq" id="WP_183587648.1">
    <property type="nucleotide sequence ID" value="NZ_JACHXJ010000012.1"/>
</dbReference>
<dbReference type="EMBL" id="JACHXJ010000012">
    <property type="protein sequence ID" value="MBB3132105.1"/>
    <property type="molecule type" value="Genomic_DNA"/>
</dbReference>
<dbReference type="InterPro" id="IPR013830">
    <property type="entry name" value="SGNH_hydro"/>
</dbReference>
<sequence>MDLGKVALSMANQARVKYLWGTGLNKWLYAVSYARREGKQLNVVCAIDSLMAGAGGTSPIDFLRPKLQEILGDGGVGFMAANNSAVVAEGGTLGITGATQKTNATFDPATDDKYCPNLFSMVFTGSGGYANFTDKIHRFTKAKLLYLQQPGGGTFKWGDGKNASGLMTINSDGEKAAKFVEYTGTLPATTGNIAQVSSVVGPVQIMGVDLRNGNSGIRVHRLAQGGTQTRQVAQLDGGMYTDVLKSIGCDLFILNAGMNDSGTTAFPASTVDADIRTILGWVRAANPNAAILLVMPNETADIARNTLLETYRLKMLKIALDFDALIFDTRWVIGNYTAANGAGLMNDSIHPHPTKANPLIGEALFNFIGGQSLANIESVLS</sequence>
<feature type="domain" description="SGNH hydrolase-type esterase" evidence="1">
    <location>
        <begin position="216"/>
        <end position="353"/>
    </location>
</feature>
<comment type="caution">
    <text evidence="2">The sequence shown here is derived from an EMBL/GenBank/DDBJ whole genome shotgun (WGS) entry which is preliminary data.</text>
</comment>
<reference evidence="2 3" key="1">
    <citation type="submission" date="2020-08" db="EMBL/GenBank/DDBJ databases">
        <title>Genomic Encyclopedia of Type Strains, Phase III (KMG-III): the genomes of soil and plant-associated and newly described type strains.</title>
        <authorList>
            <person name="Whitman W."/>
        </authorList>
    </citation>
    <scope>NUCLEOTIDE SEQUENCE [LARGE SCALE GENOMIC DNA]</scope>
    <source>
        <strain evidence="2 3">CECT 5831</strain>
    </source>
</reference>